<dbReference type="Gramene" id="Pp3c10_10710V3.2">
    <property type="protein sequence ID" value="PAC:32901631.CDS.1"/>
    <property type="gene ID" value="Pp3c10_10710"/>
</dbReference>
<dbReference type="EnsemblPlants" id="Pp3c10_10710V3.2">
    <property type="protein sequence ID" value="PAC:32901631.CDS.1"/>
    <property type="gene ID" value="Pp3c10_10710"/>
</dbReference>
<dbReference type="EnsemblPlants" id="Pp3c10_10710V3.1">
    <property type="protein sequence ID" value="PAC:32901630.CDS.1"/>
    <property type="gene ID" value="Pp3c10_10710"/>
</dbReference>
<sequence length="81" mass="9473">MGSQGFLVKPCRIFMVLYVVLKRMNHTSAVACFHWRQLSWITNQEGDSRASLMLSHSNQYQNCRRISWLRSHESTDMVAIL</sequence>
<organism evidence="1">
    <name type="scientific">Physcomitrium patens</name>
    <name type="common">Spreading-leaved earth moss</name>
    <name type="synonym">Physcomitrella patens</name>
    <dbReference type="NCBI Taxonomy" id="3218"/>
    <lineage>
        <taxon>Eukaryota</taxon>
        <taxon>Viridiplantae</taxon>
        <taxon>Streptophyta</taxon>
        <taxon>Embryophyta</taxon>
        <taxon>Bryophyta</taxon>
        <taxon>Bryophytina</taxon>
        <taxon>Bryopsida</taxon>
        <taxon>Funariidae</taxon>
        <taxon>Funariales</taxon>
        <taxon>Funariaceae</taxon>
        <taxon>Physcomitrium</taxon>
    </lineage>
</organism>
<gene>
    <name evidence="1" type="ORF">PHYPA_013707</name>
</gene>
<keyword evidence="3" id="KW-1185">Reference proteome</keyword>
<reference evidence="1 3" key="1">
    <citation type="journal article" date="2008" name="Science">
        <title>The Physcomitrella genome reveals evolutionary insights into the conquest of land by plants.</title>
        <authorList>
            <person name="Rensing S."/>
            <person name="Lang D."/>
            <person name="Zimmer A."/>
            <person name="Terry A."/>
            <person name="Salamov A."/>
            <person name="Shapiro H."/>
            <person name="Nishiyama T."/>
            <person name="Perroud P.-F."/>
            <person name="Lindquist E."/>
            <person name="Kamisugi Y."/>
            <person name="Tanahashi T."/>
            <person name="Sakakibara K."/>
            <person name="Fujita T."/>
            <person name="Oishi K."/>
            <person name="Shin-I T."/>
            <person name="Kuroki Y."/>
            <person name="Toyoda A."/>
            <person name="Suzuki Y."/>
            <person name="Hashimoto A."/>
            <person name="Yamaguchi K."/>
            <person name="Sugano A."/>
            <person name="Kohara Y."/>
            <person name="Fujiyama A."/>
            <person name="Anterola A."/>
            <person name="Aoki S."/>
            <person name="Ashton N."/>
            <person name="Barbazuk W.B."/>
            <person name="Barker E."/>
            <person name="Bennetzen J."/>
            <person name="Bezanilla M."/>
            <person name="Blankenship R."/>
            <person name="Cho S.H."/>
            <person name="Dutcher S."/>
            <person name="Estelle M."/>
            <person name="Fawcett J.A."/>
            <person name="Gundlach H."/>
            <person name="Hanada K."/>
            <person name="Heyl A."/>
            <person name="Hicks K.A."/>
            <person name="Hugh J."/>
            <person name="Lohr M."/>
            <person name="Mayer K."/>
            <person name="Melkozernov A."/>
            <person name="Murata T."/>
            <person name="Nelson D."/>
            <person name="Pils B."/>
            <person name="Prigge M."/>
            <person name="Reiss B."/>
            <person name="Renner T."/>
            <person name="Rombauts S."/>
            <person name="Rushton P."/>
            <person name="Sanderfoot A."/>
            <person name="Schween G."/>
            <person name="Shiu S.-H."/>
            <person name="Stueber K."/>
            <person name="Theodoulou F.L."/>
            <person name="Tu H."/>
            <person name="Van de Peer Y."/>
            <person name="Verrier P.J."/>
            <person name="Waters E."/>
            <person name="Wood A."/>
            <person name="Yang L."/>
            <person name="Cove D."/>
            <person name="Cuming A."/>
            <person name="Hasebe M."/>
            <person name="Lucas S."/>
            <person name="Mishler D.B."/>
            <person name="Reski R."/>
            <person name="Grigoriev I."/>
            <person name="Quatrano R.S."/>
            <person name="Boore J.L."/>
        </authorList>
    </citation>
    <scope>NUCLEOTIDE SEQUENCE [LARGE SCALE GENOMIC DNA]</scope>
    <source>
        <strain evidence="2 3">cv. Gransden 2004</strain>
    </source>
</reference>
<reference evidence="1 3" key="2">
    <citation type="journal article" date="2018" name="Plant J.">
        <title>The Physcomitrella patens chromosome-scale assembly reveals moss genome structure and evolution.</title>
        <authorList>
            <person name="Lang D."/>
            <person name="Ullrich K.K."/>
            <person name="Murat F."/>
            <person name="Fuchs J."/>
            <person name="Jenkins J."/>
            <person name="Haas F.B."/>
            <person name="Piednoel M."/>
            <person name="Gundlach H."/>
            <person name="Van Bel M."/>
            <person name="Meyberg R."/>
            <person name="Vives C."/>
            <person name="Morata J."/>
            <person name="Symeonidi A."/>
            <person name="Hiss M."/>
            <person name="Muchero W."/>
            <person name="Kamisugi Y."/>
            <person name="Saleh O."/>
            <person name="Blanc G."/>
            <person name="Decker E.L."/>
            <person name="van Gessel N."/>
            <person name="Grimwood J."/>
            <person name="Hayes R.D."/>
            <person name="Graham S.W."/>
            <person name="Gunter L.E."/>
            <person name="McDaniel S.F."/>
            <person name="Hoernstein S.N.W."/>
            <person name="Larsson A."/>
            <person name="Li F.W."/>
            <person name="Perroud P.F."/>
            <person name="Phillips J."/>
            <person name="Ranjan P."/>
            <person name="Rokshar D.S."/>
            <person name="Rothfels C.J."/>
            <person name="Schneider L."/>
            <person name="Shu S."/>
            <person name="Stevenson D.W."/>
            <person name="Thummler F."/>
            <person name="Tillich M."/>
            <person name="Villarreal Aguilar J.C."/>
            <person name="Widiez T."/>
            <person name="Wong G.K."/>
            <person name="Wymore A."/>
            <person name="Zhang Y."/>
            <person name="Zimmer A.D."/>
            <person name="Quatrano R.S."/>
            <person name="Mayer K.F.X."/>
            <person name="Goodstein D."/>
            <person name="Casacuberta J.M."/>
            <person name="Vandepoele K."/>
            <person name="Reski R."/>
            <person name="Cuming A.C."/>
            <person name="Tuskan G.A."/>
            <person name="Maumus F."/>
            <person name="Salse J."/>
            <person name="Schmutz J."/>
            <person name="Rensing S.A."/>
        </authorList>
    </citation>
    <scope>NUCLEOTIDE SEQUENCE [LARGE SCALE GENOMIC DNA]</scope>
    <source>
        <strain evidence="2 3">cv. Gransden 2004</strain>
    </source>
</reference>
<evidence type="ECO:0000313" key="2">
    <source>
        <dbReference type="EnsemblPlants" id="PAC:32901630.CDS.1"/>
    </source>
</evidence>
<proteinExistence type="predicted"/>
<protein>
    <submittedName>
        <fullName evidence="1 2">Uncharacterized protein</fullName>
    </submittedName>
</protein>
<evidence type="ECO:0000313" key="3">
    <source>
        <dbReference type="Proteomes" id="UP000006727"/>
    </source>
</evidence>
<dbReference type="InParanoid" id="A0A2K1JYI5"/>
<dbReference type="EMBL" id="ABEU02000010">
    <property type="protein sequence ID" value="PNR46588.1"/>
    <property type="molecule type" value="Genomic_DNA"/>
</dbReference>
<reference evidence="2" key="3">
    <citation type="submission" date="2020-12" db="UniProtKB">
        <authorList>
            <consortium name="EnsemblPlants"/>
        </authorList>
    </citation>
    <scope>IDENTIFICATION</scope>
</reference>
<dbReference type="Gramene" id="Pp3c10_10710V3.1">
    <property type="protein sequence ID" value="PAC:32901630.CDS.1"/>
    <property type="gene ID" value="Pp3c10_10710"/>
</dbReference>
<dbReference type="Proteomes" id="UP000006727">
    <property type="component" value="Chromosome 10"/>
</dbReference>
<evidence type="ECO:0000313" key="1">
    <source>
        <dbReference type="EMBL" id="PNR46588.1"/>
    </source>
</evidence>
<dbReference type="AlphaFoldDB" id="A0A2K1JYI5"/>
<name>A0A2K1JYI5_PHYPA</name>
<accession>A0A2K1JYI5</accession>